<sequence length="1009" mass="110742">MASRRLDISSLLCDDAPPPTYSPLEALVHAATEERKRLDAAPYHHLPQTDVDDEHRPLHGTSIEPGCSTRTPSPSRSSPTPHIAPTTPLHIPPHLPPRRDHRPASSPRSYPQPSREDPRPIKKRRFSESPTRPFPDDKERIARERDKMLVGELGYGRVDSPAAPGPSHPPRRPGSGHGHSRKPVAVSDLLIDKEPSPREEVPPGSQIGRAKAARKSDDHLLREPPPLPAEPEVKKLKEEPKIKPESKPTRFDDTRSTTIEEPRPKKPKEVPPPPKVQLPKPQQEDAHEWFLQQFDQDPSPTTSARPEPPHSPSPSPSPVITVAPPPSAKSPPPRKPLTPIPPPVPTLEQELEELVSDPTHTSTAIAKKQDLDMDLDVDLAVTELVDTLEEDSPKHESVGMEVDVEDELLSLVDDRPPPPAPPRRAPGSASASVSHAHAPPPSVPSIKPAPPVHRSVSEARQEPSPPSMPASAAPVSAVSLVRQSSARPTPERGSMPPPASTNISAAAKKGAERAGSVAPAGPSAKKKKEPASKAKAKTTTAAASAAKPRAKPAAAKGKKTIAIENATPAVAPVKPFKALPSKKTVPSVSRSRSTSVMPGRSASAGPETEAVKAEKQEEEEESEPEKEDDKLYCVCKTKYDEDRFMIACDRCDEWYHTQCVHMPDLEVDLVDQFICPLCVEKNPQLNLMTTYKQRCLYGLRHPDPDSTRACHKAARGAFSKYCSDECGVKYMQSRIDSWAKKGGKPEKLWESVKNAEKRDGVVVCAVEPEANGVAKQEEEDGEDAVDLKPITQHIVPAKKTKIEQETERLDMLLDSVIKLREELKHGMEVVVWRERLLQLASQRAEAVGHCGWDQRLCLDDEEWEEMGDVVLESYENAIKPDGVLKEECAEGEMEVDGAEEHWWCPGDKVCDRHAGWQSVRLKDVAKEKEKKEEALAKLTTREREIRKRIEDMLDPQNTKSKTALVKDTNSNAPLKASNTKVVNGHPKSKGTAANGEALKKGKKRKAPAS</sequence>
<dbReference type="InterPro" id="IPR013083">
    <property type="entry name" value="Znf_RING/FYVE/PHD"/>
</dbReference>
<evidence type="ECO:0000256" key="2">
    <source>
        <dbReference type="ARBA" id="ARBA00022723"/>
    </source>
</evidence>
<comment type="subcellular location">
    <subcellularLocation>
        <location evidence="1">Nucleus</location>
    </subcellularLocation>
</comment>
<evidence type="ECO:0000256" key="6">
    <source>
        <dbReference type="PROSITE-ProRule" id="PRU00146"/>
    </source>
</evidence>
<feature type="compositionally biased region" description="Pro residues" evidence="8">
    <location>
        <begin position="438"/>
        <end position="451"/>
    </location>
</feature>
<dbReference type="PROSITE" id="PS50016">
    <property type="entry name" value="ZF_PHD_2"/>
    <property type="match status" value="1"/>
</dbReference>
<feature type="region of interest" description="Disordered" evidence="8">
    <location>
        <begin position="580"/>
        <end position="625"/>
    </location>
</feature>
<dbReference type="GO" id="GO:0048188">
    <property type="term" value="C:Set1C/COMPASS complex"/>
    <property type="evidence" value="ECO:0007669"/>
    <property type="project" value="InterPro"/>
</dbReference>
<dbReference type="OrthoDB" id="436852at2759"/>
<keyword evidence="5" id="KW-0539">Nucleus</keyword>
<dbReference type="AlphaFoldDB" id="A0A9P5TUY8"/>
<name>A0A9P5TUY8_GYMJU</name>
<feature type="domain" description="PHD-type" evidence="9">
    <location>
        <begin position="630"/>
        <end position="681"/>
    </location>
</feature>
<dbReference type="CDD" id="cd16039">
    <property type="entry name" value="PHD_SPP1"/>
    <property type="match status" value="1"/>
</dbReference>
<dbReference type="InterPro" id="IPR001965">
    <property type="entry name" value="Znf_PHD"/>
</dbReference>
<keyword evidence="3 6" id="KW-0863">Zinc-finger</keyword>
<keyword evidence="4" id="KW-0862">Zinc</keyword>
<dbReference type="Gene3D" id="3.30.40.10">
    <property type="entry name" value="Zinc/RING finger domain, C3HC4 (zinc finger)"/>
    <property type="match status" value="1"/>
</dbReference>
<feature type="compositionally biased region" description="Polar residues" evidence="8">
    <location>
        <begin position="293"/>
        <end position="302"/>
    </location>
</feature>
<dbReference type="Pfam" id="PF00628">
    <property type="entry name" value="PHD"/>
    <property type="match status" value="1"/>
</dbReference>
<protein>
    <recommendedName>
        <fullName evidence="9">PHD-type domain-containing protein</fullName>
    </recommendedName>
</protein>
<dbReference type="InterPro" id="IPR011011">
    <property type="entry name" value="Znf_FYVE_PHD"/>
</dbReference>
<evidence type="ECO:0000313" key="10">
    <source>
        <dbReference type="EMBL" id="KAF8912703.1"/>
    </source>
</evidence>
<dbReference type="SUPFAM" id="SSF57903">
    <property type="entry name" value="FYVE/PHD zinc finger"/>
    <property type="match status" value="1"/>
</dbReference>
<dbReference type="PANTHER" id="PTHR46174">
    <property type="entry name" value="CXXC-TYPE ZINC FINGER PROTEIN 1"/>
    <property type="match status" value="1"/>
</dbReference>
<comment type="caution">
    <text evidence="10">The sequence shown here is derived from an EMBL/GenBank/DDBJ whole genome shotgun (WGS) entry which is preliminary data.</text>
</comment>
<dbReference type="PANTHER" id="PTHR46174:SF1">
    <property type="entry name" value="CXXC-TYPE ZINC FINGER PROTEIN 1"/>
    <property type="match status" value="1"/>
</dbReference>
<reference evidence="10" key="1">
    <citation type="submission" date="2020-11" db="EMBL/GenBank/DDBJ databases">
        <authorList>
            <consortium name="DOE Joint Genome Institute"/>
            <person name="Ahrendt S."/>
            <person name="Riley R."/>
            <person name="Andreopoulos W."/>
            <person name="LaButti K."/>
            <person name="Pangilinan J."/>
            <person name="Ruiz-duenas F.J."/>
            <person name="Barrasa J.M."/>
            <person name="Sanchez-Garcia M."/>
            <person name="Camarero S."/>
            <person name="Miyauchi S."/>
            <person name="Serrano A."/>
            <person name="Linde D."/>
            <person name="Babiker R."/>
            <person name="Drula E."/>
            <person name="Ayuso-Fernandez I."/>
            <person name="Pacheco R."/>
            <person name="Padilla G."/>
            <person name="Ferreira P."/>
            <person name="Barriuso J."/>
            <person name="Kellner H."/>
            <person name="Castanera R."/>
            <person name="Alfaro M."/>
            <person name="Ramirez L."/>
            <person name="Pisabarro A.G."/>
            <person name="Kuo A."/>
            <person name="Tritt A."/>
            <person name="Lipzen A."/>
            <person name="He G."/>
            <person name="Yan M."/>
            <person name="Ng V."/>
            <person name="Cullen D."/>
            <person name="Martin F."/>
            <person name="Rosso M.-N."/>
            <person name="Henrissat B."/>
            <person name="Hibbett D."/>
            <person name="Martinez A.T."/>
            <person name="Grigoriev I.V."/>
        </authorList>
    </citation>
    <scope>NUCLEOTIDE SEQUENCE</scope>
    <source>
        <strain evidence="10">AH 44721</strain>
    </source>
</reference>
<feature type="compositionally biased region" description="Low complexity" evidence="8">
    <location>
        <begin position="537"/>
        <end position="555"/>
    </location>
</feature>
<dbReference type="InterPro" id="IPR019787">
    <property type="entry name" value="Znf_PHD-finger"/>
</dbReference>
<evidence type="ECO:0000256" key="8">
    <source>
        <dbReference type="SAM" id="MobiDB-lite"/>
    </source>
</evidence>
<dbReference type="SMART" id="SM00249">
    <property type="entry name" value="PHD"/>
    <property type="match status" value="1"/>
</dbReference>
<organism evidence="10 11">
    <name type="scientific">Gymnopilus junonius</name>
    <name type="common">Spectacular rustgill mushroom</name>
    <name type="synonym">Gymnopilus spectabilis subsp. junonius</name>
    <dbReference type="NCBI Taxonomy" id="109634"/>
    <lineage>
        <taxon>Eukaryota</taxon>
        <taxon>Fungi</taxon>
        <taxon>Dikarya</taxon>
        <taxon>Basidiomycota</taxon>
        <taxon>Agaricomycotina</taxon>
        <taxon>Agaricomycetes</taxon>
        <taxon>Agaricomycetidae</taxon>
        <taxon>Agaricales</taxon>
        <taxon>Agaricineae</taxon>
        <taxon>Hymenogastraceae</taxon>
        <taxon>Gymnopilus</taxon>
    </lineage>
</organism>
<evidence type="ECO:0000256" key="4">
    <source>
        <dbReference type="ARBA" id="ARBA00022833"/>
    </source>
</evidence>
<feature type="compositionally biased region" description="Low complexity" evidence="8">
    <location>
        <begin position="469"/>
        <end position="479"/>
    </location>
</feature>
<feature type="coiled-coil region" evidence="7">
    <location>
        <begin position="921"/>
        <end position="948"/>
    </location>
</feature>
<evidence type="ECO:0000256" key="1">
    <source>
        <dbReference type="ARBA" id="ARBA00004123"/>
    </source>
</evidence>
<evidence type="ECO:0000313" key="11">
    <source>
        <dbReference type="Proteomes" id="UP000724874"/>
    </source>
</evidence>
<evidence type="ECO:0000259" key="9">
    <source>
        <dbReference type="PROSITE" id="PS50016"/>
    </source>
</evidence>
<dbReference type="GO" id="GO:0008270">
    <property type="term" value="F:zinc ion binding"/>
    <property type="evidence" value="ECO:0007669"/>
    <property type="project" value="UniProtKB-KW"/>
</dbReference>
<feature type="compositionally biased region" description="Low complexity" evidence="8">
    <location>
        <begin position="425"/>
        <end position="437"/>
    </location>
</feature>
<feature type="compositionally biased region" description="Polar residues" evidence="8">
    <location>
        <begin position="955"/>
        <end position="981"/>
    </location>
</feature>
<dbReference type="EMBL" id="JADNYJ010000002">
    <property type="protein sequence ID" value="KAF8912703.1"/>
    <property type="molecule type" value="Genomic_DNA"/>
</dbReference>
<evidence type="ECO:0000256" key="7">
    <source>
        <dbReference type="SAM" id="Coils"/>
    </source>
</evidence>
<feature type="compositionally biased region" description="Basic and acidic residues" evidence="8">
    <location>
        <begin position="231"/>
        <end position="269"/>
    </location>
</feature>
<gene>
    <name evidence="10" type="ORF">CPB84DRAFT_1841149</name>
</gene>
<feature type="compositionally biased region" description="Low complexity" evidence="8">
    <location>
        <begin position="581"/>
        <end position="595"/>
    </location>
</feature>
<feature type="compositionally biased region" description="Pro residues" evidence="8">
    <location>
        <begin position="309"/>
        <end position="345"/>
    </location>
</feature>
<feature type="region of interest" description="Disordered" evidence="8">
    <location>
        <begin position="948"/>
        <end position="1009"/>
    </location>
</feature>
<dbReference type="GO" id="GO:0045893">
    <property type="term" value="P:positive regulation of DNA-templated transcription"/>
    <property type="evidence" value="ECO:0007669"/>
    <property type="project" value="TreeGrafter"/>
</dbReference>
<feature type="compositionally biased region" description="Basic and acidic residues" evidence="8">
    <location>
        <begin position="134"/>
        <end position="149"/>
    </location>
</feature>
<feature type="compositionally biased region" description="Basic and acidic residues" evidence="8">
    <location>
        <begin position="190"/>
        <end position="201"/>
    </location>
</feature>
<keyword evidence="2" id="KW-0479">Metal-binding</keyword>
<dbReference type="InterPro" id="IPR019786">
    <property type="entry name" value="Zinc_finger_PHD-type_CS"/>
</dbReference>
<evidence type="ECO:0000256" key="3">
    <source>
        <dbReference type="ARBA" id="ARBA00022771"/>
    </source>
</evidence>
<evidence type="ECO:0000256" key="5">
    <source>
        <dbReference type="ARBA" id="ARBA00023242"/>
    </source>
</evidence>
<feature type="region of interest" description="Disordered" evidence="8">
    <location>
        <begin position="387"/>
        <end position="559"/>
    </location>
</feature>
<keyword evidence="7" id="KW-0175">Coiled coil</keyword>
<feature type="compositionally biased region" description="Acidic residues" evidence="8">
    <location>
        <begin position="616"/>
        <end position="625"/>
    </location>
</feature>
<feature type="region of interest" description="Disordered" evidence="8">
    <location>
        <begin position="1"/>
        <end position="370"/>
    </location>
</feature>
<feature type="compositionally biased region" description="Basic residues" evidence="8">
    <location>
        <begin position="1000"/>
        <end position="1009"/>
    </location>
</feature>
<dbReference type="PROSITE" id="PS01359">
    <property type="entry name" value="ZF_PHD_1"/>
    <property type="match status" value="1"/>
</dbReference>
<dbReference type="Proteomes" id="UP000724874">
    <property type="component" value="Unassembled WGS sequence"/>
</dbReference>
<proteinExistence type="predicted"/>
<feature type="compositionally biased region" description="Low complexity" evidence="8">
    <location>
        <begin position="68"/>
        <end position="89"/>
    </location>
</feature>
<accession>A0A9P5TUY8</accession>
<dbReference type="InterPro" id="IPR037869">
    <property type="entry name" value="Spp1/CFP1"/>
</dbReference>
<keyword evidence="11" id="KW-1185">Reference proteome</keyword>